<evidence type="ECO:0000313" key="1">
    <source>
        <dbReference type="EMBL" id="THE66686.1"/>
    </source>
</evidence>
<proteinExistence type="predicted"/>
<evidence type="ECO:0000313" key="2">
    <source>
        <dbReference type="Proteomes" id="UP000318864"/>
    </source>
</evidence>
<dbReference type="Proteomes" id="UP000318864">
    <property type="component" value="Unassembled WGS sequence"/>
</dbReference>
<reference evidence="1 2" key="1">
    <citation type="submission" date="2018-10" db="EMBL/GenBank/DDBJ databases">
        <title>Natronolimnobius sp. XQ-INN 246 isolated from Inner Mongolia Autonomous Region of China.</title>
        <authorList>
            <person name="Xue Q."/>
        </authorList>
    </citation>
    <scope>NUCLEOTIDE SEQUENCE [LARGE SCALE GENOMIC DNA]</scope>
    <source>
        <strain evidence="1 2">XQ-INN 246</strain>
    </source>
</reference>
<dbReference type="AlphaFoldDB" id="A0A4S3TQU9"/>
<comment type="caution">
    <text evidence="1">The sequence shown here is derived from an EMBL/GenBank/DDBJ whole genome shotgun (WGS) entry which is preliminary data.</text>
</comment>
<gene>
    <name evidence="1" type="ORF">D8Y22_00710</name>
</gene>
<protein>
    <submittedName>
        <fullName evidence="1">Uncharacterized protein</fullName>
    </submittedName>
</protein>
<dbReference type="EMBL" id="RBZW01000003">
    <property type="protein sequence ID" value="THE66686.1"/>
    <property type="molecule type" value="Genomic_DNA"/>
</dbReference>
<keyword evidence="2" id="KW-1185">Reference proteome</keyword>
<dbReference type="Pfam" id="PF20575">
    <property type="entry name" value="HTH_63"/>
    <property type="match status" value="1"/>
</dbReference>
<name>A0A4S3TQU9_9EURY</name>
<sequence length="170" mass="19329">MALEARESVHVECYVRSQLPGPVAERANTIVGRLRRLRDHDRLDSFRVVDWPPVHRHLEYSVSEPTRDELVRTFERWADRSEVTLEPAFRRRESLSSPLEGDELHGRLRVPVVALAVYDDVGPSETLCGVVPYTEPREQGQDRTVTVADWLAAVEPPELTGQVQVPKPTT</sequence>
<dbReference type="InterPro" id="IPR046783">
    <property type="entry name" value="HTH_63"/>
</dbReference>
<organism evidence="1 2">
    <name type="scientific">Salinadaptatus halalkaliphilus</name>
    <dbReference type="NCBI Taxonomy" id="2419781"/>
    <lineage>
        <taxon>Archaea</taxon>
        <taxon>Methanobacteriati</taxon>
        <taxon>Methanobacteriota</taxon>
        <taxon>Stenosarchaea group</taxon>
        <taxon>Halobacteria</taxon>
        <taxon>Halobacteriales</taxon>
        <taxon>Natrialbaceae</taxon>
        <taxon>Salinadaptatus</taxon>
    </lineage>
</organism>
<accession>A0A4S3TQU9</accession>